<protein>
    <submittedName>
        <fullName evidence="2">ATP-binding protein</fullName>
    </submittedName>
</protein>
<dbReference type="PANTHER" id="PTHR35894:SF5">
    <property type="entry name" value="MU-LIKE PROPHAGE FLUMU DNA TRANSPOSITION PROTEIN B"/>
    <property type="match status" value="1"/>
</dbReference>
<dbReference type="PANTHER" id="PTHR35894">
    <property type="entry name" value="GENERAL SECRETION PATHWAY PROTEIN A-RELATED"/>
    <property type="match status" value="1"/>
</dbReference>
<comment type="caution">
    <text evidence="2">The sequence shown here is derived from an EMBL/GenBank/DDBJ whole genome shotgun (WGS) entry which is preliminary data.</text>
</comment>
<dbReference type="InterPro" id="IPR049945">
    <property type="entry name" value="AAA_22"/>
</dbReference>
<dbReference type="GO" id="GO:0016887">
    <property type="term" value="F:ATP hydrolysis activity"/>
    <property type="evidence" value="ECO:0007669"/>
    <property type="project" value="InterPro"/>
</dbReference>
<dbReference type="InterPro" id="IPR052026">
    <property type="entry name" value="ExeA_AAA_ATPase_DNA-bind"/>
</dbReference>
<dbReference type="OrthoDB" id="9797061at2"/>
<reference evidence="2 3" key="1">
    <citation type="submission" date="2018-09" db="EMBL/GenBank/DDBJ databases">
        <authorList>
            <person name="Zhu H."/>
        </authorList>
    </citation>
    <scope>NUCLEOTIDE SEQUENCE [LARGE SCALE GENOMIC DNA]</scope>
    <source>
        <strain evidence="2 3">K2W22B-5</strain>
    </source>
</reference>
<organism evidence="2 3">
    <name type="scientific">Azospirillum cavernae</name>
    <dbReference type="NCBI Taxonomy" id="2320860"/>
    <lineage>
        <taxon>Bacteria</taxon>
        <taxon>Pseudomonadati</taxon>
        <taxon>Pseudomonadota</taxon>
        <taxon>Alphaproteobacteria</taxon>
        <taxon>Rhodospirillales</taxon>
        <taxon>Azospirillaceae</taxon>
        <taxon>Azospirillum</taxon>
    </lineage>
</organism>
<dbReference type="Pfam" id="PF13401">
    <property type="entry name" value="AAA_22"/>
    <property type="match status" value="1"/>
</dbReference>
<feature type="domain" description="ORC1/DEAH AAA+ ATPase" evidence="1">
    <location>
        <begin position="48"/>
        <end position="161"/>
    </location>
</feature>
<gene>
    <name evidence="2" type="ORF">D3877_10215</name>
</gene>
<accession>A0A418W483</accession>
<dbReference type="RefSeq" id="WP_119830476.1">
    <property type="nucleotide sequence ID" value="NZ_QYUL01000001.1"/>
</dbReference>
<keyword evidence="3" id="KW-1185">Reference proteome</keyword>
<evidence type="ECO:0000259" key="1">
    <source>
        <dbReference type="Pfam" id="PF13401"/>
    </source>
</evidence>
<dbReference type="Gene3D" id="3.40.50.300">
    <property type="entry name" value="P-loop containing nucleotide triphosphate hydrolases"/>
    <property type="match status" value="1"/>
</dbReference>
<dbReference type="AlphaFoldDB" id="A0A418W483"/>
<sequence>MTVAPFPVKSDATAADATEQPLVTAPLANVSLFAELAERVTGRHRGLPGMAVWYGPSGYGKTRAAIYGANRFRATYVEVGATWTQAKFCRALLTQLGLPPTGTVADMAERIIDALRGSRRPVIIDEFDHVVTRKYVDLVREIHDQSGAAIILIGEEMLPHKLKLFERFHNRVLDWCPAQPCDGRDAGILVGVFAPGIAVAADLLTRIVKESGGRPRRIAVNLDRVREYCELEGLDAIDVARWGSRPLFSGEPPARRA</sequence>
<evidence type="ECO:0000313" key="2">
    <source>
        <dbReference type="EMBL" id="RJF84843.1"/>
    </source>
</evidence>
<keyword evidence="2" id="KW-0067">ATP-binding</keyword>
<dbReference type="InterPro" id="IPR027417">
    <property type="entry name" value="P-loop_NTPase"/>
</dbReference>
<proteinExistence type="predicted"/>
<keyword evidence="2" id="KW-0547">Nucleotide-binding</keyword>
<evidence type="ECO:0000313" key="3">
    <source>
        <dbReference type="Proteomes" id="UP000283458"/>
    </source>
</evidence>
<name>A0A418W483_9PROT</name>
<dbReference type="SUPFAM" id="SSF52540">
    <property type="entry name" value="P-loop containing nucleoside triphosphate hydrolases"/>
    <property type="match status" value="1"/>
</dbReference>
<dbReference type="Proteomes" id="UP000283458">
    <property type="component" value="Unassembled WGS sequence"/>
</dbReference>
<dbReference type="EMBL" id="QYUL01000001">
    <property type="protein sequence ID" value="RJF84843.1"/>
    <property type="molecule type" value="Genomic_DNA"/>
</dbReference>
<dbReference type="GO" id="GO:0005524">
    <property type="term" value="F:ATP binding"/>
    <property type="evidence" value="ECO:0007669"/>
    <property type="project" value="UniProtKB-KW"/>
</dbReference>